<dbReference type="SUPFAM" id="SSF54001">
    <property type="entry name" value="Cysteine proteinases"/>
    <property type="match status" value="1"/>
</dbReference>
<protein>
    <submittedName>
        <fullName evidence="8">Ulp1 protease family, C-terminal catalytic domain-containing protein</fullName>
    </submittedName>
</protein>
<dbReference type="STRING" id="35608.A0A2U1Q0U8"/>
<feature type="compositionally biased region" description="Basic and acidic residues" evidence="6">
    <location>
        <begin position="1"/>
        <end position="10"/>
    </location>
</feature>
<keyword evidence="9" id="KW-1185">Reference proteome</keyword>
<comment type="caution">
    <text evidence="8">The sequence shown here is derived from an EMBL/GenBank/DDBJ whole genome shotgun (WGS) entry which is preliminary data.</text>
</comment>
<sequence length="834" mass="94467">MAGPKDDVRVVQEVPQYYTEPKADLSEQDVNAHPEAEVLVAAASASPTNSNLSSSEDDEAVNADSHEDPRLYQRSLSTCSDTAKDDDDAAVTEQLPQPESEIHEPTIMADPKDDVSVVQEVPQSYTEPKADLSEPDVNAHPEAEVLVAAASASPTNINLSSSEDDEAVNADSHEDPRLYQRSLSTCSDTAKDDGVFCGPSSDHCTSEFEMDDEEVTTVVFSPDHMAYQDRYCIDCVLTFTSSCIKIEGSFLDNDEEPFRLQWGIEDILYIKSHWYQHAGMTMLKIRVLMEDTLQAENVECPSGTELRFAFIGANWYGKQEAVTSLNDTYKTLWTGIDESGDTVHGHTQASFPKYFPCFDQPFEEVIYPKGEVDAVSIGKRDVDMLLPDTFVNDTIIDFYIKYLKNKINPEDRPRFHFLNSFFFRKLADPDKEPLEACKGKEAFQRVRKWTRKVNLFEKDYVFIPVNFNYHWSLIVMCHLGEVATYQDEDVTKLSKVPCVLHMDPIRGNHTGLNGLMQSYLKEEWRGRVPETSEDICSRFDNLRFISLELPQQPNSYDCGLFLLHYVELFLEQAPINFNPFKISQSVDFLNMDWFPPADASLKRVVIQRLVYDLLEAPSPVHANDDNFHIETAVNFFPETFNNNPSTVCQTSHDDDEIEISLLPSLTMTTEPCPVGPTESLKPTFEPRSFLSMQFPSFNEATFDGYKSSLAPSLEGNIENGGQSVYSLTEIDLEQDNGIAPEIPYSSQDLRNGNFYETSPQTSISGCEDSLEVVNSNKQMNEEVDFMELRHEPRSPLMEHVEIPDDNDNGNGYAYNLTLSSQFFRNASKWVHWFR</sequence>
<dbReference type="Proteomes" id="UP000245207">
    <property type="component" value="Unassembled WGS sequence"/>
</dbReference>
<comment type="function">
    <text evidence="5">Protease that catalyzes two essential functions in the SUMO pathway: processing of full-length SUMOs to their mature forms and deconjugation of SUMO from targeted proteins.</text>
</comment>
<evidence type="ECO:0000256" key="6">
    <source>
        <dbReference type="SAM" id="MobiDB-lite"/>
    </source>
</evidence>
<evidence type="ECO:0000313" key="8">
    <source>
        <dbReference type="EMBL" id="PWA91649.1"/>
    </source>
</evidence>
<dbReference type="Pfam" id="PF25352">
    <property type="entry name" value="PH_ULP"/>
    <property type="match status" value="1"/>
</dbReference>
<evidence type="ECO:0000256" key="4">
    <source>
        <dbReference type="ARBA" id="ARBA00022801"/>
    </source>
</evidence>
<feature type="compositionally biased region" description="Basic and acidic residues" evidence="6">
    <location>
        <begin position="21"/>
        <end position="36"/>
    </location>
</feature>
<dbReference type="Gene3D" id="1.10.418.20">
    <property type="match status" value="1"/>
</dbReference>
<evidence type="ECO:0000256" key="1">
    <source>
        <dbReference type="ARBA" id="ARBA00005234"/>
    </source>
</evidence>
<accession>A0A2U1Q0U8</accession>
<proteinExistence type="inferred from homology"/>
<keyword evidence="3" id="KW-0833">Ubl conjugation pathway</keyword>
<dbReference type="OrthoDB" id="442460at2759"/>
<evidence type="ECO:0000259" key="7">
    <source>
        <dbReference type="PROSITE" id="PS50600"/>
    </source>
</evidence>
<dbReference type="PANTHER" id="PTHR47764">
    <property type="entry name" value="UBIQUITIN-LIKE-SPECIFIC PROTEASE 2B-RELATED"/>
    <property type="match status" value="1"/>
</dbReference>
<name>A0A2U1Q0U8_ARTAN</name>
<dbReference type="EMBL" id="PKPP01000529">
    <property type="protein sequence ID" value="PWA91649.1"/>
    <property type="molecule type" value="Genomic_DNA"/>
</dbReference>
<feature type="region of interest" description="Disordered" evidence="6">
    <location>
        <begin position="1"/>
        <end position="112"/>
    </location>
</feature>
<evidence type="ECO:0000256" key="5">
    <source>
        <dbReference type="ARBA" id="ARBA00057729"/>
    </source>
</evidence>
<keyword evidence="2 8" id="KW-0645">Protease</keyword>
<dbReference type="GO" id="GO:0006508">
    <property type="term" value="P:proteolysis"/>
    <property type="evidence" value="ECO:0007669"/>
    <property type="project" value="UniProtKB-KW"/>
</dbReference>
<organism evidence="8 9">
    <name type="scientific">Artemisia annua</name>
    <name type="common">Sweet wormwood</name>
    <dbReference type="NCBI Taxonomy" id="35608"/>
    <lineage>
        <taxon>Eukaryota</taxon>
        <taxon>Viridiplantae</taxon>
        <taxon>Streptophyta</taxon>
        <taxon>Embryophyta</taxon>
        <taxon>Tracheophyta</taxon>
        <taxon>Spermatophyta</taxon>
        <taxon>Magnoliopsida</taxon>
        <taxon>eudicotyledons</taxon>
        <taxon>Gunneridae</taxon>
        <taxon>Pentapetalae</taxon>
        <taxon>asterids</taxon>
        <taxon>campanulids</taxon>
        <taxon>Asterales</taxon>
        <taxon>Asteraceae</taxon>
        <taxon>Asteroideae</taxon>
        <taxon>Anthemideae</taxon>
        <taxon>Artemisiinae</taxon>
        <taxon>Artemisia</taxon>
    </lineage>
</organism>
<evidence type="ECO:0000256" key="3">
    <source>
        <dbReference type="ARBA" id="ARBA00022786"/>
    </source>
</evidence>
<keyword evidence="4" id="KW-0378">Hydrolase</keyword>
<dbReference type="PANTHER" id="PTHR47764:SF2">
    <property type="entry name" value="UBIQUITIN-LIKE PROTEASE FAMILY PROFILE DOMAIN-CONTAINING PROTEIN"/>
    <property type="match status" value="1"/>
</dbReference>
<evidence type="ECO:0000313" key="9">
    <source>
        <dbReference type="Proteomes" id="UP000245207"/>
    </source>
</evidence>
<gene>
    <name evidence="8" type="ORF">CTI12_AA089310</name>
</gene>
<feature type="compositionally biased region" description="Low complexity" evidence="6">
    <location>
        <begin position="37"/>
        <end position="54"/>
    </location>
</feature>
<dbReference type="InterPro" id="IPR038765">
    <property type="entry name" value="Papain-like_cys_pep_sf"/>
</dbReference>
<feature type="domain" description="Ubiquitin-like protease family profile" evidence="7">
    <location>
        <begin position="375"/>
        <end position="569"/>
    </location>
</feature>
<dbReference type="InterPro" id="IPR057375">
    <property type="entry name" value="ULP2A/B_PH"/>
</dbReference>
<dbReference type="Gene3D" id="3.30.310.130">
    <property type="entry name" value="Ubiquitin-related"/>
    <property type="match status" value="1"/>
</dbReference>
<reference evidence="8 9" key="1">
    <citation type="journal article" date="2018" name="Mol. Plant">
        <title>The genome of Artemisia annua provides insight into the evolution of Asteraceae family and artemisinin biosynthesis.</title>
        <authorList>
            <person name="Shen Q."/>
            <person name="Zhang L."/>
            <person name="Liao Z."/>
            <person name="Wang S."/>
            <person name="Yan T."/>
            <person name="Shi P."/>
            <person name="Liu M."/>
            <person name="Fu X."/>
            <person name="Pan Q."/>
            <person name="Wang Y."/>
            <person name="Lv Z."/>
            <person name="Lu X."/>
            <person name="Zhang F."/>
            <person name="Jiang W."/>
            <person name="Ma Y."/>
            <person name="Chen M."/>
            <person name="Hao X."/>
            <person name="Li L."/>
            <person name="Tang Y."/>
            <person name="Lv G."/>
            <person name="Zhou Y."/>
            <person name="Sun X."/>
            <person name="Brodelius P.E."/>
            <person name="Rose J.K.C."/>
            <person name="Tang K."/>
        </authorList>
    </citation>
    <scope>NUCLEOTIDE SEQUENCE [LARGE SCALE GENOMIC DNA]</scope>
    <source>
        <strain evidence="9">cv. Huhao1</strain>
        <tissue evidence="8">Leaf</tissue>
    </source>
</reference>
<feature type="compositionally biased region" description="Basic and acidic residues" evidence="6">
    <location>
        <begin position="100"/>
        <end position="112"/>
    </location>
</feature>
<dbReference type="GO" id="GO:0008234">
    <property type="term" value="F:cysteine-type peptidase activity"/>
    <property type="evidence" value="ECO:0007669"/>
    <property type="project" value="InterPro"/>
</dbReference>
<dbReference type="PROSITE" id="PS50600">
    <property type="entry name" value="ULP_PROTEASE"/>
    <property type="match status" value="1"/>
</dbReference>
<dbReference type="FunFam" id="3.30.310.130:FF:000006">
    <property type="entry name" value="Probable ubiquitin-like-specific protease 2B"/>
    <property type="match status" value="1"/>
</dbReference>
<dbReference type="Pfam" id="PF02902">
    <property type="entry name" value="Peptidase_C48"/>
    <property type="match status" value="1"/>
</dbReference>
<feature type="region of interest" description="Disordered" evidence="6">
    <location>
        <begin position="156"/>
        <end position="175"/>
    </location>
</feature>
<dbReference type="AlphaFoldDB" id="A0A2U1Q0U8"/>
<comment type="similarity">
    <text evidence="1">Belongs to the peptidase C48 family.</text>
</comment>
<dbReference type="InterPro" id="IPR003653">
    <property type="entry name" value="Peptidase_C48_C"/>
</dbReference>
<evidence type="ECO:0000256" key="2">
    <source>
        <dbReference type="ARBA" id="ARBA00022670"/>
    </source>
</evidence>